<keyword evidence="1" id="KW-0732">Signal</keyword>
<dbReference type="Proteomes" id="UP000321129">
    <property type="component" value="Unassembled WGS sequence"/>
</dbReference>
<keyword evidence="3" id="KW-1185">Reference proteome</keyword>
<evidence type="ECO:0000313" key="2">
    <source>
        <dbReference type="EMBL" id="TXC68658.1"/>
    </source>
</evidence>
<dbReference type="InterPro" id="IPR018673">
    <property type="entry name" value="DUF2141"/>
</dbReference>
<reference evidence="2 3" key="1">
    <citation type="submission" date="2019-08" db="EMBL/GenBank/DDBJ databases">
        <title>Sphingorhabdus soil sp. nov., isolated from arctic soil.</title>
        <authorList>
            <person name="Liu Y."/>
        </authorList>
    </citation>
    <scope>NUCLEOTIDE SEQUENCE [LARGE SCALE GENOMIC DNA]</scope>
    <source>
        <strain evidence="2 3">D-2Q-5-6</strain>
    </source>
</reference>
<accession>A0A5C6UAE7</accession>
<evidence type="ECO:0000256" key="1">
    <source>
        <dbReference type="SAM" id="SignalP"/>
    </source>
</evidence>
<dbReference type="AlphaFoldDB" id="A0A5C6UAE7"/>
<evidence type="ECO:0000313" key="3">
    <source>
        <dbReference type="Proteomes" id="UP000321129"/>
    </source>
</evidence>
<proteinExistence type="predicted"/>
<protein>
    <submittedName>
        <fullName evidence="2">DUF2141 domain-containing protein</fullName>
    </submittedName>
</protein>
<gene>
    <name evidence="2" type="ORF">FSZ31_06635</name>
</gene>
<comment type="caution">
    <text evidence="2">The sequence shown here is derived from an EMBL/GenBank/DDBJ whole genome shotgun (WGS) entry which is preliminary data.</text>
</comment>
<dbReference type="EMBL" id="VOPY01000002">
    <property type="protein sequence ID" value="TXC68658.1"/>
    <property type="molecule type" value="Genomic_DNA"/>
</dbReference>
<feature type="signal peptide" evidence="1">
    <location>
        <begin position="1"/>
        <end position="21"/>
    </location>
</feature>
<dbReference type="OrthoDB" id="7449018at2"/>
<feature type="chain" id="PRO_5022938833" evidence="1">
    <location>
        <begin position="22"/>
        <end position="182"/>
    </location>
</feature>
<name>A0A5C6UAE7_9SPHN</name>
<dbReference type="Pfam" id="PF09912">
    <property type="entry name" value="DUF2141"/>
    <property type="match status" value="1"/>
</dbReference>
<sequence>MTRRILAVGAGALLAIGGLTAATIPSSPDLGKKEGQCRSGETGPALIVDIDGLKDRMGRLKLEVYPAVDVDFLADDNVLIAAGKTFRRVEMAVPATGAVHMCVRLPGPGKYAVSVLHDRNSDRHFNLSKDGVGFGGNPRLGMRQPKASEASVVAGSGLTPMTIVMNYRHGLLSFGPLDAKRR</sequence>
<organism evidence="2 3">
    <name type="scientific">Flavisphingopyxis soli</name>
    <dbReference type="NCBI Taxonomy" id="2601267"/>
    <lineage>
        <taxon>Bacteria</taxon>
        <taxon>Pseudomonadati</taxon>
        <taxon>Pseudomonadota</taxon>
        <taxon>Alphaproteobacteria</taxon>
        <taxon>Sphingomonadales</taxon>
        <taxon>Sphingopyxidaceae</taxon>
        <taxon>Flavisphingopyxis</taxon>
    </lineage>
</organism>
<dbReference type="RefSeq" id="WP_147122611.1">
    <property type="nucleotide sequence ID" value="NZ_VOPY01000002.1"/>
</dbReference>